<dbReference type="EMBL" id="WNWS01000008">
    <property type="protein sequence ID" value="KAE9988415.1"/>
    <property type="molecule type" value="Genomic_DNA"/>
</dbReference>
<dbReference type="InterPro" id="IPR001938">
    <property type="entry name" value="Thaumatin"/>
</dbReference>
<comment type="caution">
    <text evidence="1">The sequence shown here is derived from an EMBL/GenBank/DDBJ whole genome shotgun (WGS) entry which is preliminary data.</text>
</comment>
<name>A0A8H3VGM4_VENIN</name>
<dbReference type="Gene3D" id="2.60.110.10">
    <property type="entry name" value="Thaumatin"/>
    <property type="match status" value="1"/>
</dbReference>
<dbReference type="Pfam" id="PF00314">
    <property type="entry name" value="Thaumatin"/>
    <property type="match status" value="1"/>
</dbReference>
<dbReference type="InterPro" id="IPR037176">
    <property type="entry name" value="Osmotin/thaumatin-like_sf"/>
</dbReference>
<evidence type="ECO:0000313" key="2">
    <source>
        <dbReference type="Proteomes" id="UP000447873"/>
    </source>
</evidence>
<organism evidence="1 2">
    <name type="scientific">Venturia inaequalis</name>
    <name type="common">Apple scab fungus</name>
    <dbReference type="NCBI Taxonomy" id="5025"/>
    <lineage>
        <taxon>Eukaryota</taxon>
        <taxon>Fungi</taxon>
        <taxon>Dikarya</taxon>
        <taxon>Ascomycota</taxon>
        <taxon>Pezizomycotina</taxon>
        <taxon>Dothideomycetes</taxon>
        <taxon>Pleosporomycetidae</taxon>
        <taxon>Venturiales</taxon>
        <taxon>Venturiaceae</taxon>
        <taxon>Venturia</taxon>
    </lineage>
</organism>
<dbReference type="SUPFAM" id="SSF49870">
    <property type="entry name" value="Osmotin, thaumatin-like protein"/>
    <property type="match status" value="1"/>
</dbReference>
<protein>
    <submittedName>
        <fullName evidence="1">Uncharacterized protein</fullName>
    </submittedName>
</protein>
<reference evidence="1 2" key="1">
    <citation type="submission" date="2018-12" db="EMBL/GenBank/DDBJ databases">
        <title>Venturia inaequalis Genome Resource.</title>
        <authorList>
            <person name="Lichtner F.J."/>
        </authorList>
    </citation>
    <scope>NUCLEOTIDE SEQUENCE [LARGE SCALE GENOMIC DNA]</scope>
    <source>
        <strain evidence="1 2">120213</strain>
    </source>
</reference>
<dbReference type="SMART" id="SM00205">
    <property type="entry name" value="THN"/>
    <property type="match status" value="1"/>
</dbReference>
<dbReference type="Proteomes" id="UP000447873">
    <property type="component" value="Unassembled WGS sequence"/>
</dbReference>
<proteinExistence type="predicted"/>
<dbReference type="AlphaFoldDB" id="A0A8H3VGM4"/>
<gene>
    <name evidence="1" type="ORF">EG328_011175</name>
</gene>
<evidence type="ECO:0000313" key="1">
    <source>
        <dbReference type="EMBL" id="KAE9988415.1"/>
    </source>
</evidence>
<sequence>MQRLQRVWLRSAVPPPQSNKLRYVTGETATLAEFNLEAHADQSFYDISLVDGYNLPMAIQIIPTNGTSVPPSNETNLICAGSLQGFDSNKNFNPYNTTQATYYGTTSAHPLSFESKMTYSDVSHWCPWDLQFHPMEESADKPAASEPVIQGMASDKPDRPASFLTLARELRQKILLQTYDVTKYTKKGTLMGSQVSRELSKKTGSNGWDKWRCRDHKRRIERWCSVLRAIDAAPSFNQDIEYVEKKWKEELEDERLRREIQARGSWRDVCRWECAEEFWESTREGEAPWARLHEVLYEFNQFRRSARDAHERWSKLMANKSGWVEPRIAHWRSVNAWGTRTWGAGPSGVQWDEGGNTHPPPTWDALAQAADTDIDWIEQELERYQKALPESQQGSRATTKMADELAIDKKSLSDRLAVNDNSAPKEPATFLTLAIELRQKILAHTYELPKLEENRFPDNRNIRGYKDDVKKWHWTLKGVNKQFSQDMDFVASQWMRELMELRTIREKAEEDDWGNLVGYFDATWVREVIWRRGREGKSPWTRVHSYLFELNQFWWTMLDGQKRWRELEGRILAEDQFGERDDCFYLTEEEMEKERQKIQPPWDIRCEVINGNSDSKFWVGHASWNRGPSGIQWDGTGREHAPSTWDQQELTNAADVDIEWLENSLKEYQRSLSSSELSSRTFVFLGDRDRLLRMARFTTFFGIPRELRQKILLGTYDVLSGTSPHNKDPDFPADLNPRMWTFREHKEGIDAWTAVLYEVDDKTDFTQDVDYVKQTLHDELLAMRKQAEKVIKEKWEECTVNPSVIWKITREGEPPWCQLANCLFSVRSFCRWELEVQDLDEVLQFQEDMLWDHGTSGVRWDVDGGHHRHTNWDTLGAAAEQDIAWLSKWIREYHNSLPRRYRRRVPLPIEFEAPIPEHWRY</sequence>
<accession>A0A8H3VGM4</accession>